<name>A0A9N9RLU2_9DIPT</name>
<sequence length="1247" mass="140366">MALFNKLFNKRKSVKPSSSHTSSSQFPFSKDQVRILLFRECDWRGRRLLFDSSAIEPVTTPIQSQQQTALNTAATQTKPSPLKLDKNNIEYYEGKPYKYGRPSQDFNQIAEMVFGSVAISFRGTSFKVHWLHSPTRTLCSQVFLAPVQPYSSASSSSTNTHSSSAHTQSSNYGSDLISEISGSISETNSLNSFSVSESNNNSHMKTIPLDVPTALSLDNDDFKFISQSIGDSSGYNSSEVWAAQQRYPYSSARSSLASIYSDIETHSRKMSISSSVSEYPGCEFGHFNRRIMKNLSTSFENVSTITENMSNIIENNYYTVTGASNIVGLSDGCVSKLRRNSEVVESRRKTTSGDALSSNSSTLHHRTKRPRLAVAVCINMSECMEHEMLMFCSEHMVLLEQMIYRLRTAAENAYINRQNFLQLMIKTWHITSQWLVDLFSAPRIVSPVWLSLSTGVKNSNNLAHEFMHDLCNLLNTADTKDTNFFISTLLTAVLTHHLGWVGTVAPLMTSNVRETLNKNGTNPFISKLIEEENLKLSEISKIYPYNALWAQIGDLCGAITNPIKLSKTIICGNETNVRTIERLLNILTYFIRCSEIRRNTHTKVFDKDELNKVVNHQLNQRKTFQSLKTQPSSSSNSSFRSLKKTGGLTRTATTVKDLSKAIEQDDRPTIDNFSDLDPEAYRLLMKILKKNVMNDIPKVLAFRDSRFVKQELRIGNKSMDTGIEMSAKDRQYLSKYQKNILPLTGDHIKLTVTRPDSDGIEETIEFDDETDLQNQLDNFISLSNLITENSLGGAQNVMKMFWEKNQFKEALNLEQIKHLERISAKHKQHLQDEKKIEKLKLISENVEEESINANVVFVLGDNEQLIGLKTSPSLQTIVTCNEEAQACTSSAQISSSGTKKKVCKHNKKHSGVKFNFEKYPQIATNYMKSKNLEFSELEVLEKGLKLERDAACSSQLKSDFASNVTLQSFDISESDEECECCKNGSNLNYLQTPSNATELEFSSDQSHESNYLMAPEKKPFIDSSSNLSHLQRLDEYKELKCEDDIKVVEIPMLDNVKKQSVQDEILKPGFTTSLFTSATDHYISDMILQGLTTPPLKWELQLKQDLMISSHSAVLEQSHAENVAIVANIDKWEVRLISSHSNVLPSHNTANGIIGMSQLIASMLECVQAMFSSGVSVYQCLSFIESKLREMYLHSETLASFLMETEFCSLNTLTNTLNLSVNDIPLLLSIASIHSPQVARKYGISFR</sequence>
<evidence type="ECO:0000259" key="8">
    <source>
        <dbReference type="PROSITE" id="PS51836"/>
    </source>
</evidence>
<dbReference type="OrthoDB" id="10051712at2759"/>
<comment type="similarity">
    <text evidence="3">Belongs to the FNIP family.</text>
</comment>
<dbReference type="Pfam" id="PF14637">
    <property type="entry name" value="FNIP_M"/>
    <property type="match status" value="1"/>
</dbReference>
<dbReference type="InterPro" id="IPR028086">
    <property type="entry name" value="FNIP_C_dom"/>
</dbReference>
<evidence type="ECO:0000256" key="7">
    <source>
        <dbReference type="SAM" id="MobiDB-lite"/>
    </source>
</evidence>
<keyword evidence="5" id="KW-0472">Membrane</keyword>
<dbReference type="InterPro" id="IPR028084">
    <property type="entry name" value="FNIP_N_dom"/>
</dbReference>
<reference evidence="9" key="2">
    <citation type="submission" date="2022-10" db="EMBL/GenBank/DDBJ databases">
        <authorList>
            <consortium name="ENA_rothamsted_submissions"/>
            <consortium name="culmorum"/>
            <person name="King R."/>
        </authorList>
    </citation>
    <scope>NUCLEOTIDE SEQUENCE</scope>
</reference>
<dbReference type="InterPro" id="IPR028085">
    <property type="entry name" value="FNIP_mid_dom"/>
</dbReference>
<dbReference type="Pfam" id="PF14638">
    <property type="entry name" value="FNIP_C"/>
    <property type="match status" value="1"/>
</dbReference>
<dbReference type="Proteomes" id="UP001153620">
    <property type="component" value="Chromosome 1"/>
</dbReference>
<evidence type="ECO:0000256" key="4">
    <source>
        <dbReference type="ARBA" id="ARBA00022490"/>
    </source>
</evidence>
<keyword evidence="4" id="KW-0963">Cytoplasm</keyword>
<evidence type="ECO:0000256" key="5">
    <source>
        <dbReference type="ARBA" id="ARBA00023136"/>
    </source>
</evidence>
<accession>A0A9N9RLU2</accession>
<evidence type="ECO:0000256" key="2">
    <source>
        <dbReference type="ARBA" id="ARBA00004656"/>
    </source>
</evidence>
<feature type="region of interest" description="Disordered" evidence="7">
    <location>
        <begin position="623"/>
        <end position="643"/>
    </location>
</feature>
<evidence type="ECO:0000313" key="10">
    <source>
        <dbReference type="Proteomes" id="UP001153620"/>
    </source>
</evidence>
<feature type="compositionally biased region" description="Low complexity" evidence="7">
    <location>
        <begin position="626"/>
        <end position="640"/>
    </location>
</feature>
<dbReference type="PROSITE" id="PS51836">
    <property type="entry name" value="DENN_FNIP12"/>
    <property type="match status" value="1"/>
</dbReference>
<dbReference type="AlphaFoldDB" id="A0A9N9RLU2"/>
<feature type="region of interest" description="Disordered" evidence="7">
    <location>
        <begin position="344"/>
        <end position="364"/>
    </location>
</feature>
<dbReference type="InterPro" id="IPR026156">
    <property type="entry name" value="FNIP_fam"/>
</dbReference>
<evidence type="ECO:0000313" key="9">
    <source>
        <dbReference type="EMBL" id="CAG9799424.1"/>
    </source>
</evidence>
<evidence type="ECO:0000256" key="3">
    <source>
        <dbReference type="ARBA" id="ARBA00007541"/>
    </source>
</evidence>
<dbReference type="EMBL" id="OU895877">
    <property type="protein sequence ID" value="CAG9799424.1"/>
    <property type="molecule type" value="Genomic_DNA"/>
</dbReference>
<keyword evidence="6" id="KW-0458">Lysosome</keyword>
<dbReference type="PANTHER" id="PTHR21634:SF9">
    <property type="entry name" value="RE13835P"/>
    <property type="match status" value="1"/>
</dbReference>
<evidence type="ECO:0000256" key="6">
    <source>
        <dbReference type="ARBA" id="ARBA00023228"/>
    </source>
</evidence>
<keyword evidence="10" id="KW-1185">Reference proteome</keyword>
<reference evidence="9" key="1">
    <citation type="submission" date="2022-01" db="EMBL/GenBank/DDBJ databases">
        <authorList>
            <person name="King R."/>
        </authorList>
    </citation>
    <scope>NUCLEOTIDE SEQUENCE</scope>
</reference>
<comment type="subcellular location">
    <subcellularLocation>
        <location evidence="1">Cytoplasm</location>
    </subcellularLocation>
    <subcellularLocation>
        <location evidence="2">Lysosome membrane</location>
    </subcellularLocation>
</comment>
<dbReference type="GO" id="GO:0005765">
    <property type="term" value="C:lysosomal membrane"/>
    <property type="evidence" value="ECO:0007669"/>
    <property type="project" value="UniProtKB-SubCell"/>
</dbReference>
<dbReference type="InterPro" id="IPR037545">
    <property type="entry name" value="DENN_FNIP1/2"/>
</dbReference>
<feature type="domain" description="UDENN FNIP1/2-type" evidence="8">
    <location>
        <begin position="28"/>
        <end position="1234"/>
    </location>
</feature>
<dbReference type="GO" id="GO:0051087">
    <property type="term" value="F:protein-folding chaperone binding"/>
    <property type="evidence" value="ECO:0007669"/>
    <property type="project" value="TreeGrafter"/>
</dbReference>
<dbReference type="GO" id="GO:0042030">
    <property type="term" value="F:ATPase inhibitor activity"/>
    <property type="evidence" value="ECO:0007669"/>
    <property type="project" value="TreeGrafter"/>
</dbReference>
<gene>
    <name evidence="9" type="ORF">CHIRRI_LOCUS2391</name>
</gene>
<dbReference type="PANTHER" id="PTHR21634">
    <property type="entry name" value="RE13835P"/>
    <property type="match status" value="1"/>
</dbReference>
<dbReference type="Pfam" id="PF14636">
    <property type="entry name" value="FNIP_N"/>
    <property type="match status" value="1"/>
</dbReference>
<protein>
    <recommendedName>
        <fullName evidence="8">UDENN FNIP1/2-type domain-containing protein</fullName>
    </recommendedName>
</protein>
<dbReference type="PRINTS" id="PR02073">
    <property type="entry name" value="FOLLICULNIP1"/>
</dbReference>
<organism evidence="9 10">
    <name type="scientific">Chironomus riparius</name>
    <dbReference type="NCBI Taxonomy" id="315576"/>
    <lineage>
        <taxon>Eukaryota</taxon>
        <taxon>Metazoa</taxon>
        <taxon>Ecdysozoa</taxon>
        <taxon>Arthropoda</taxon>
        <taxon>Hexapoda</taxon>
        <taxon>Insecta</taxon>
        <taxon>Pterygota</taxon>
        <taxon>Neoptera</taxon>
        <taxon>Endopterygota</taxon>
        <taxon>Diptera</taxon>
        <taxon>Nematocera</taxon>
        <taxon>Chironomoidea</taxon>
        <taxon>Chironomidae</taxon>
        <taxon>Chironominae</taxon>
        <taxon>Chironomus</taxon>
    </lineage>
</organism>
<evidence type="ECO:0000256" key="1">
    <source>
        <dbReference type="ARBA" id="ARBA00004496"/>
    </source>
</evidence>
<feature type="compositionally biased region" description="Polar residues" evidence="7">
    <location>
        <begin position="352"/>
        <end position="362"/>
    </location>
</feature>
<proteinExistence type="inferred from homology"/>